<keyword evidence="3" id="KW-1185">Reference proteome</keyword>
<evidence type="ECO:0008006" key="4">
    <source>
        <dbReference type="Google" id="ProtNLM"/>
    </source>
</evidence>
<sequence length="299" mass="33796">MRKGVAIFVLVLGIFSGGFIGYLAGKQAGGGSAPDDRLRTLLREEWERELLQKERRNEEEANERLKLRSGKWISADGQTMLSADGELLEFGDAPGWPDLAKHAFLVPGDSNVFYSLSGRYIARIYHDRPDEFVFFKSDRKSGSLIVLTLYREGTPHAASRPPLPNTAPPPRIQAILDLIPGIQENESVEEINRKMAEVWSGKLDIIRNTMERGESDLEFNLDVEGQWVLQRSEKENGELMRFRIVRTWVEDRRSPGGPEVERVAYPYYEFGKIITGPMQFHVAGRMSEGEGRGIVGDEE</sequence>
<evidence type="ECO:0000256" key="1">
    <source>
        <dbReference type="SAM" id="Coils"/>
    </source>
</evidence>
<protein>
    <recommendedName>
        <fullName evidence="4">DUF4340 domain-containing protein</fullName>
    </recommendedName>
</protein>
<proteinExistence type="predicted"/>
<evidence type="ECO:0000313" key="2">
    <source>
        <dbReference type="EMBL" id="MCW1887446.1"/>
    </source>
</evidence>
<gene>
    <name evidence="2" type="ORF">OKA04_22105</name>
</gene>
<reference evidence="2 3" key="1">
    <citation type="submission" date="2022-10" db="EMBL/GenBank/DDBJ databases">
        <title>Luteolibacter flavescens strain MCCC 1K03193, whole genome shotgun sequencing project.</title>
        <authorList>
            <person name="Zhao G."/>
            <person name="Shen L."/>
        </authorList>
    </citation>
    <scope>NUCLEOTIDE SEQUENCE [LARGE SCALE GENOMIC DNA]</scope>
    <source>
        <strain evidence="2 3">MCCC 1K03193</strain>
    </source>
</reference>
<comment type="caution">
    <text evidence="2">The sequence shown here is derived from an EMBL/GenBank/DDBJ whole genome shotgun (WGS) entry which is preliminary data.</text>
</comment>
<keyword evidence="1" id="KW-0175">Coiled coil</keyword>
<accession>A0ABT3FV45</accession>
<dbReference type="EMBL" id="JAPDDS010000017">
    <property type="protein sequence ID" value="MCW1887446.1"/>
    <property type="molecule type" value="Genomic_DNA"/>
</dbReference>
<organism evidence="2 3">
    <name type="scientific">Luteolibacter flavescens</name>
    <dbReference type="NCBI Taxonomy" id="1859460"/>
    <lineage>
        <taxon>Bacteria</taxon>
        <taxon>Pseudomonadati</taxon>
        <taxon>Verrucomicrobiota</taxon>
        <taxon>Verrucomicrobiia</taxon>
        <taxon>Verrucomicrobiales</taxon>
        <taxon>Verrucomicrobiaceae</taxon>
        <taxon>Luteolibacter</taxon>
    </lineage>
</organism>
<feature type="coiled-coil region" evidence="1">
    <location>
        <begin position="41"/>
        <end position="68"/>
    </location>
</feature>
<dbReference type="RefSeq" id="WP_264503401.1">
    <property type="nucleotide sequence ID" value="NZ_JAPDDS010000017.1"/>
</dbReference>
<dbReference type="Proteomes" id="UP001207930">
    <property type="component" value="Unassembled WGS sequence"/>
</dbReference>
<evidence type="ECO:0000313" key="3">
    <source>
        <dbReference type="Proteomes" id="UP001207930"/>
    </source>
</evidence>
<name>A0ABT3FV45_9BACT</name>